<feature type="binding site" evidence="8">
    <location>
        <position position="408"/>
    </location>
    <ligand>
        <name>Zn(2+)</name>
        <dbReference type="ChEBI" id="CHEBI:29105"/>
        <label>2</label>
    </ligand>
</feature>
<dbReference type="GO" id="GO:0006302">
    <property type="term" value="P:double-strand break repair"/>
    <property type="evidence" value="ECO:0007669"/>
    <property type="project" value="InterPro"/>
</dbReference>
<protein>
    <recommendedName>
        <fullName evidence="8">Probable replication restart protein PriA</fullName>
    </recommendedName>
    <alternativeName>
        <fullName evidence="8">Putative ATP-dependent DNA helicase PriA</fullName>
    </alternativeName>
</protein>
<dbReference type="PANTHER" id="PTHR30580">
    <property type="entry name" value="PRIMOSOMAL PROTEIN N"/>
    <property type="match status" value="1"/>
</dbReference>
<comment type="function">
    <text evidence="8">Initiates the restart of stalled replication forks, which reloads the replicative helicase on sites other than the origin of replication. Recognizes and binds to abandoned replication forks and remodels them to uncover a helicase loading site. Promotes assembly of the primosome at these replication forks.</text>
</comment>
<organism evidence="11 12">
    <name type="scientific">Rathayibacter festucae DSM 15932</name>
    <dbReference type="NCBI Taxonomy" id="1328866"/>
    <lineage>
        <taxon>Bacteria</taxon>
        <taxon>Bacillati</taxon>
        <taxon>Actinomycetota</taxon>
        <taxon>Actinomycetes</taxon>
        <taxon>Micrococcales</taxon>
        <taxon>Microbacteriaceae</taxon>
        <taxon>Rathayibacter</taxon>
    </lineage>
</organism>
<evidence type="ECO:0000313" key="11">
    <source>
        <dbReference type="EMBL" id="AZZ52065.1"/>
    </source>
</evidence>
<dbReference type="RefSeq" id="WP_127886899.1">
    <property type="nucleotide sequence ID" value="NZ_CP028137.1"/>
</dbReference>
<evidence type="ECO:0000256" key="9">
    <source>
        <dbReference type="SAM" id="MobiDB-lite"/>
    </source>
</evidence>
<keyword evidence="3 8" id="KW-0479">Metal-binding</keyword>
<feature type="region of interest" description="Disordered" evidence="9">
    <location>
        <begin position="133"/>
        <end position="156"/>
    </location>
</feature>
<dbReference type="HAMAP" id="MF_00983">
    <property type="entry name" value="PriA"/>
    <property type="match status" value="1"/>
</dbReference>
<dbReference type="GO" id="GO:0006269">
    <property type="term" value="P:DNA replication, synthesis of primer"/>
    <property type="evidence" value="ECO:0007669"/>
    <property type="project" value="UniProtKB-KW"/>
</dbReference>
<dbReference type="GO" id="GO:0005524">
    <property type="term" value="F:ATP binding"/>
    <property type="evidence" value="ECO:0007669"/>
    <property type="project" value="UniProtKB-UniRule"/>
</dbReference>
<evidence type="ECO:0000256" key="3">
    <source>
        <dbReference type="ARBA" id="ARBA00022723"/>
    </source>
</evidence>
<evidence type="ECO:0000256" key="7">
    <source>
        <dbReference type="ARBA" id="ARBA00023125"/>
    </source>
</evidence>
<keyword evidence="5 8" id="KW-0862">Zinc</keyword>
<dbReference type="Proteomes" id="UP000285317">
    <property type="component" value="Chromosome"/>
</dbReference>
<gene>
    <name evidence="8" type="primary">priA</name>
    <name evidence="11" type="ORF">C1I64_08345</name>
</gene>
<proteinExistence type="inferred from homology"/>
<feature type="binding site" evidence="8">
    <location>
        <position position="426"/>
    </location>
    <ligand>
        <name>Zn(2+)</name>
        <dbReference type="ChEBI" id="CHEBI:29105"/>
        <label>2</label>
    </ligand>
</feature>
<comment type="similarity">
    <text evidence="8">Belongs to the helicase family. PriA subfamily.</text>
</comment>
<evidence type="ECO:0000256" key="5">
    <source>
        <dbReference type="ARBA" id="ARBA00022833"/>
    </source>
</evidence>
<dbReference type="EMBL" id="CP028137">
    <property type="protein sequence ID" value="AZZ52065.1"/>
    <property type="molecule type" value="Genomic_DNA"/>
</dbReference>
<dbReference type="InterPro" id="IPR041222">
    <property type="entry name" value="PriA_3primeBD"/>
</dbReference>
<evidence type="ECO:0000259" key="10">
    <source>
        <dbReference type="Pfam" id="PF17764"/>
    </source>
</evidence>
<comment type="caution">
    <text evidence="8">As this protein does not have any detectable helicase domains, it probably does not have helicase activity.</text>
</comment>
<dbReference type="InterPro" id="IPR005259">
    <property type="entry name" value="PriA"/>
</dbReference>
<dbReference type="GO" id="GO:0006310">
    <property type="term" value="P:DNA recombination"/>
    <property type="evidence" value="ECO:0007669"/>
    <property type="project" value="InterPro"/>
</dbReference>
<feature type="binding site" evidence="8">
    <location>
        <position position="399"/>
    </location>
    <ligand>
        <name>Zn(2+)</name>
        <dbReference type="ChEBI" id="CHEBI:29105"/>
        <label>1</label>
    </ligand>
</feature>
<keyword evidence="2 8" id="KW-0235">DNA replication</keyword>
<dbReference type="GO" id="GO:0003677">
    <property type="term" value="F:DNA binding"/>
    <property type="evidence" value="ECO:0007669"/>
    <property type="project" value="UniProtKB-UniRule"/>
</dbReference>
<evidence type="ECO:0000256" key="2">
    <source>
        <dbReference type="ARBA" id="ARBA00022705"/>
    </source>
</evidence>
<keyword evidence="1 8" id="KW-0639">Primosome</keyword>
<feature type="binding site" evidence="8">
    <location>
        <position position="441"/>
    </location>
    <ligand>
        <name>Zn(2+)</name>
        <dbReference type="ChEBI" id="CHEBI:29105"/>
        <label>1</label>
    </ligand>
</feature>
<feature type="binding site" evidence="8">
    <location>
        <position position="402"/>
    </location>
    <ligand>
        <name>Zn(2+)</name>
        <dbReference type="ChEBI" id="CHEBI:29105"/>
        <label>1</label>
    </ligand>
</feature>
<dbReference type="PANTHER" id="PTHR30580:SF0">
    <property type="entry name" value="PRIMOSOMAL PROTEIN N"/>
    <property type="match status" value="1"/>
</dbReference>
<dbReference type="GO" id="GO:0008270">
    <property type="term" value="F:zinc ion binding"/>
    <property type="evidence" value="ECO:0007669"/>
    <property type="project" value="UniProtKB-UniRule"/>
</dbReference>
<evidence type="ECO:0000313" key="12">
    <source>
        <dbReference type="Proteomes" id="UP000285317"/>
    </source>
</evidence>
<dbReference type="AlphaFoldDB" id="A0A3T0T0M7"/>
<keyword evidence="4 8" id="KW-0547">Nucleotide-binding</keyword>
<dbReference type="Pfam" id="PF17764">
    <property type="entry name" value="PriA_3primeBD"/>
    <property type="match status" value="1"/>
</dbReference>
<dbReference type="InterPro" id="IPR042115">
    <property type="entry name" value="PriA_3primeBD_sf"/>
</dbReference>
<feature type="binding site" evidence="8">
    <location>
        <position position="438"/>
    </location>
    <ligand>
        <name>Zn(2+)</name>
        <dbReference type="ChEBI" id="CHEBI:29105"/>
        <label>1</label>
    </ligand>
</feature>
<comment type="subunit">
    <text evidence="8">Component of the replication restart primosome.</text>
</comment>
<evidence type="ECO:0000256" key="8">
    <source>
        <dbReference type="HAMAP-Rule" id="MF_00983"/>
    </source>
</evidence>
<dbReference type="Gene3D" id="3.40.50.300">
    <property type="entry name" value="P-loop containing nucleotide triphosphate hydrolases"/>
    <property type="match status" value="1"/>
</dbReference>
<dbReference type="Gene3D" id="3.40.1440.60">
    <property type="entry name" value="PriA, 3(prime) DNA-binding domain"/>
    <property type="match status" value="1"/>
</dbReference>
<accession>A0A3T0T0M7</accession>
<dbReference type="GO" id="GO:0006270">
    <property type="term" value="P:DNA replication initiation"/>
    <property type="evidence" value="ECO:0007669"/>
    <property type="project" value="TreeGrafter"/>
</dbReference>
<evidence type="ECO:0000256" key="4">
    <source>
        <dbReference type="ARBA" id="ARBA00022741"/>
    </source>
</evidence>
<feature type="binding site" evidence="8">
    <location>
        <position position="411"/>
    </location>
    <ligand>
        <name>Zn(2+)</name>
        <dbReference type="ChEBI" id="CHEBI:29105"/>
        <label>2</label>
    </ligand>
</feature>
<evidence type="ECO:0000256" key="6">
    <source>
        <dbReference type="ARBA" id="ARBA00022840"/>
    </source>
</evidence>
<comment type="cofactor">
    <cofactor evidence="8">
        <name>Zn(2+)</name>
        <dbReference type="ChEBI" id="CHEBI:29105"/>
    </cofactor>
    <text evidence="8">Binds 2 zinc ions per subunit.</text>
</comment>
<sequence>MTGPAGRVARVLLDSPLPQLDRLLDYAIPEALREGVRPGVRVRVPLRTGGRIADAFVVEVGEGSEHAGALSELEELVSPLVVLTPEVWALARRVADRAAGGASDVLRLAVPRRHVRVERAHLAALAEAAATATSSEADADAGPAEPGADGSGPGAVTGYPVETFDGLLDGGRLAVNAVPAPVQLASGAWVGGWAVTLAELARTALAAGRDAILAVPDYRDQEQLEQALAEHVPEDAVVRLDARQKGAGRYAAFLRCLTPGPRVIVGNRSVLYAPSSALGLIALWDDGDPLFAEPLAPYAHARDVALVRQEQSGAGLVLLGNTRTVEVERLVGLGFAAPVQPRPSRRPHVVPTAQQTAADEHDQAARIPSTAWRQARIALDSGPVLVQVARPGYAPVVACARCRTVARCNRCQGPLAVHSAGARPSCGWCGLIAADWHCSVCEATALRLVSLGAGRTAEELGRAFPGVKVVVADGAHPILTVPGTPALVVATRGGEPRADGGYHAVLLLDGERMLARESLRVADDALRTWSNAAALARPGAPVLLVGVAGRLATALATWRQDEYLRAELIERRELRFPPAVRLATVSGDAHAVTEALDALDEADRHEVLGPVGLEDGSVRAIVRFDYARGAEVAARLRSAVIRNATRRRRPPTTPGRFRPAPKLRVRLDDPDIL</sequence>
<feature type="compositionally biased region" description="Low complexity" evidence="9">
    <location>
        <begin position="133"/>
        <end position="148"/>
    </location>
</feature>
<feature type="binding site" evidence="8">
    <location>
        <position position="429"/>
    </location>
    <ligand>
        <name>Zn(2+)</name>
        <dbReference type="ChEBI" id="CHEBI:29105"/>
        <label>2</label>
    </ligand>
</feature>
<keyword evidence="7 8" id="KW-0238">DNA-binding</keyword>
<dbReference type="GO" id="GO:0043138">
    <property type="term" value="F:3'-5' DNA helicase activity"/>
    <property type="evidence" value="ECO:0007669"/>
    <property type="project" value="TreeGrafter"/>
</dbReference>
<feature type="domain" description="Primosomal protein N' 3' DNA-binding" evidence="10">
    <location>
        <begin position="10"/>
        <end position="111"/>
    </location>
</feature>
<evidence type="ECO:0000256" key="1">
    <source>
        <dbReference type="ARBA" id="ARBA00022515"/>
    </source>
</evidence>
<name>A0A3T0T0M7_9MICO</name>
<reference evidence="11 12" key="1">
    <citation type="submission" date="2018-03" db="EMBL/GenBank/DDBJ databases">
        <title>Bacteriophage NCPPB3778 and a type I-E CRISPR drive the evolution of the US Biological Select Agent, Rathayibacter toxicus.</title>
        <authorList>
            <person name="Davis E.W.II."/>
            <person name="Tabima J.F."/>
            <person name="Weisberg A.J."/>
            <person name="Dantas Lopes L."/>
            <person name="Wiseman M.S."/>
            <person name="Wiseman M.S."/>
            <person name="Pupko T."/>
            <person name="Belcher M.S."/>
            <person name="Sechler A.J."/>
            <person name="Tancos M.A."/>
            <person name="Schroeder B.K."/>
            <person name="Murray T.D."/>
            <person name="Luster D.G."/>
            <person name="Schneider W.L."/>
            <person name="Rogers E."/>
            <person name="Andreote F.D."/>
            <person name="Grunwald N.J."/>
            <person name="Putnam M.L."/>
            <person name="Chang J.H."/>
        </authorList>
    </citation>
    <scope>NUCLEOTIDE SEQUENCE [LARGE SCALE GENOMIC DNA]</scope>
    <source>
        <strain evidence="11 12">DSM 15932</strain>
    </source>
</reference>
<dbReference type="InterPro" id="IPR027417">
    <property type="entry name" value="P-loop_NTPase"/>
</dbReference>
<dbReference type="GO" id="GO:1990077">
    <property type="term" value="C:primosome complex"/>
    <property type="evidence" value="ECO:0007669"/>
    <property type="project" value="UniProtKB-UniRule"/>
</dbReference>
<keyword evidence="6 8" id="KW-0067">ATP-binding</keyword>
<dbReference type="KEGG" id="rfs:C1I64_08345"/>